<evidence type="ECO:0000313" key="1">
    <source>
        <dbReference type="EMBL" id="KAI3804798.1"/>
    </source>
</evidence>
<sequence length="173" mass="19329">MASSSPISSSSSIGSSSPINSCMQCQHSSSEPLMNGWQSRVGGYTQLCRSCYPHSVGIPLFEKLMSHSDAKLRHSRVVIPKTHAKAYFPEISEGQGVTLHVLDTDGKAWHFFYRCWVHKQYTTYVLQGLKEFMKSKNLKAGDTVAFYWRESDEKMILEVKKTSAGTSSHQAST</sequence>
<gene>
    <name evidence="1" type="ORF">L1987_26609</name>
</gene>
<dbReference type="EMBL" id="CM042026">
    <property type="protein sequence ID" value="KAI3804798.1"/>
    <property type="molecule type" value="Genomic_DNA"/>
</dbReference>
<dbReference type="Proteomes" id="UP001056120">
    <property type="component" value="Linkage Group LG09"/>
</dbReference>
<name>A0ACB9IB60_9ASTR</name>
<protein>
    <submittedName>
        <fullName evidence="1">Uncharacterized protein</fullName>
    </submittedName>
</protein>
<reference evidence="2" key="1">
    <citation type="journal article" date="2022" name="Mol. Ecol. Resour.">
        <title>The genomes of chicory, endive, great burdock and yacon provide insights into Asteraceae palaeo-polyploidization history and plant inulin production.</title>
        <authorList>
            <person name="Fan W."/>
            <person name="Wang S."/>
            <person name="Wang H."/>
            <person name="Wang A."/>
            <person name="Jiang F."/>
            <person name="Liu H."/>
            <person name="Zhao H."/>
            <person name="Xu D."/>
            <person name="Zhang Y."/>
        </authorList>
    </citation>
    <scope>NUCLEOTIDE SEQUENCE [LARGE SCALE GENOMIC DNA]</scope>
    <source>
        <strain evidence="2">cv. Yunnan</strain>
    </source>
</reference>
<accession>A0ACB9IB60</accession>
<keyword evidence="2" id="KW-1185">Reference proteome</keyword>
<reference evidence="1 2" key="2">
    <citation type="journal article" date="2022" name="Mol. Ecol. Resour.">
        <title>The genomes of chicory, endive, great burdock and yacon provide insights into Asteraceae paleo-polyploidization history and plant inulin production.</title>
        <authorList>
            <person name="Fan W."/>
            <person name="Wang S."/>
            <person name="Wang H."/>
            <person name="Wang A."/>
            <person name="Jiang F."/>
            <person name="Liu H."/>
            <person name="Zhao H."/>
            <person name="Xu D."/>
            <person name="Zhang Y."/>
        </authorList>
    </citation>
    <scope>NUCLEOTIDE SEQUENCE [LARGE SCALE GENOMIC DNA]</scope>
    <source>
        <strain evidence="2">cv. Yunnan</strain>
        <tissue evidence="1">Leaves</tissue>
    </source>
</reference>
<organism evidence="1 2">
    <name type="scientific">Smallanthus sonchifolius</name>
    <dbReference type="NCBI Taxonomy" id="185202"/>
    <lineage>
        <taxon>Eukaryota</taxon>
        <taxon>Viridiplantae</taxon>
        <taxon>Streptophyta</taxon>
        <taxon>Embryophyta</taxon>
        <taxon>Tracheophyta</taxon>
        <taxon>Spermatophyta</taxon>
        <taxon>Magnoliopsida</taxon>
        <taxon>eudicotyledons</taxon>
        <taxon>Gunneridae</taxon>
        <taxon>Pentapetalae</taxon>
        <taxon>asterids</taxon>
        <taxon>campanulids</taxon>
        <taxon>Asterales</taxon>
        <taxon>Asteraceae</taxon>
        <taxon>Asteroideae</taxon>
        <taxon>Heliantheae alliance</taxon>
        <taxon>Millerieae</taxon>
        <taxon>Smallanthus</taxon>
    </lineage>
</organism>
<proteinExistence type="predicted"/>
<comment type="caution">
    <text evidence="1">The sequence shown here is derived from an EMBL/GenBank/DDBJ whole genome shotgun (WGS) entry which is preliminary data.</text>
</comment>
<evidence type="ECO:0000313" key="2">
    <source>
        <dbReference type="Proteomes" id="UP001056120"/>
    </source>
</evidence>